<sequence>MSGTENDDSLAFERNHGCRFGECGIQVIDVVMSEGIGKLVRVGEGVIVSHALEVLRELHPETLVQSTIIEAAAEDFDDFGHIRESEDTALVCAVLDALEGIEHLEPDATVSLDLIRRGLACSWEAYHLEFNTGLFGPVA</sequence>
<evidence type="ECO:0000313" key="1">
    <source>
        <dbReference type="EMBL" id="QQB15569.1"/>
    </source>
</evidence>
<dbReference type="Proteomes" id="UP000595374">
    <property type="component" value="Chromosome"/>
</dbReference>
<dbReference type="RefSeq" id="WP_198500550.1">
    <property type="nucleotide sequence ID" value="NZ_CP065989.1"/>
</dbReference>
<protein>
    <submittedName>
        <fullName evidence="1">Uncharacterized protein</fullName>
    </submittedName>
</protein>
<gene>
    <name evidence="1" type="ORF">I6H47_06465</name>
</gene>
<dbReference type="AlphaFoldDB" id="A0A7T4A1H0"/>
<dbReference type="EMBL" id="CP065989">
    <property type="protein sequence ID" value="QQB15569.1"/>
    <property type="molecule type" value="Genomic_DNA"/>
</dbReference>
<proteinExistence type="predicted"/>
<accession>A0A7T4A1H0</accession>
<reference evidence="1 2" key="1">
    <citation type="submission" date="2020-12" db="EMBL/GenBank/DDBJ databases">
        <title>FDA dAtabase for Regulatory Grade micrObial Sequences (FDA-ARGOS): Supporting development and validation of Infectious Disease Dx tests.</title>
        <authorList>
            <person name="Sproer C."/>
            <person name="Gronow S."/>
            <person name="Severitt S."/>
            <person name="Schroder I."/>
            <person name="Tallon L."/>
            <person name="Sadzewicz L."/>
            <person name="Zhao X."/>
            <person name="Boylan J."/>
            <person name="Ott S."/>
            <person name="Bowen H."/>
            <person name="Vavikolanu K."/>
            <person name="Mehta A."/>
            <person name="Aluvathingal J."/>
            <person name="Nadendla S."/>
            <person name="Lowell S."/>
            <person name="Myers T."/>
            <person name="Yan Y."/>
            <person name="Sichtig H."/>
        </authorList>
    </citation>
    <scope>NUCLEOTIDE SEQUENCE [LARGE SCALE GENOMIC DNA]</scope>
    <source>
        <strain evidence="1 2">FDAARGOS_990</strain>
    </source>
</reference>
<name>A0A7T4A1H0_9MICO</name>
<organism evidence="1 2">
    <name type="scientific">Brevibacterium casei</name>
    <dbReference type="NCBI Taxonomy" id="33889"/>
    <lineage>
        <taxon>Bacteria</taxon>
        <taxon>Bacillati</taxon>
        <taxon>Actinomycetota</taxon>
        <taxon>Actinomycetes</taxon>
        <taxon>Micrococcales</taxon>
        <taxon>Brevibacteriaceae</taxon>
        <taxon>Brevibacterium</taxon>
    </lineage>
</organism>
<evidence type="ECO:0000313" key="2">
    <source>
        <dbReference type="Proteomes" id="UP000595374"/>
    </source>
</evidence>